<name>A0A369KDX2_HYPMA</name>
<keyword evidence="3" id="KW-1185">Reference proteome</keyword>
<proteinExistence type="predicted"/>
<dbReference type="AlphaFoldDB" id="A0A369KDX2"/>
<feature type="region of interest" description="Disordered" evidence="1">
    <location>
        <begin position="1"/>
        <end position="34"/>
    </location>
</feature>
<dbReference type="Proteomes" id="UP000076154">
    <property type="component" value="Unassembled WGS sequence"/>
</dbReference>
<feature type="compositionally biased region" description="Low complexity" evidence="1">
    <location>
        <begin position="1"/>
        <end position="15"/>
    </location>
</feature>
<organism evidence="2 3">
    <name type="scientific">Hypsizygus marmoreus</name>
    <name type="common">White beech mushroom</name>
    <name type="synonym">Agaricus marmoreus</name>
    <dbReference type="NCBI Taxonomy" id="39966"/>
    <lineage>
        <taxon>Eukaryota</taxon>
        <taxon>Fungi</taxon>
        <taxon>Dikarya</taxon>
        <taxon>Basidiomycota</taxon>
        <taxon>Agaricomycotina</taxon>
        <taxon>Agaricomycetes</taxon>
        <taxon>Agaricomycetidae</taxon>
        <taxon>Agaricales</taxon>
        <taxon>Tricholomatineae</taxon>
        <taxon>Lyophyllaceae</taxon>
        <taxon>Hypsizygus</taxon>
    </lineage>
</organism>
<reference evidence="2" key="1">
    <citation type="submission" date="2018-04" db="EMBL/GenBank/DDBJ databases">
        <title>Whole genome sequencing of Hypsizygus marmoreus.</title>
        <authorList>
            <person name="Choi I.-G."/>
            <person name="Min B."/>
            <person name="Kim J.-G."/>
            <person name="Kim S."/>
            <person name="Oh Y.-L."/>
            <person name="Kong W.-S."/>
            <person name="Park H."/>
            <person name="Jeong J."/>
            <person name="Song E.-S."/>
        </authorList>
    </citation>
    <scope>NUCLEOTIDE SEQUENCE [LARGE SCALE GENOMIC DNA]</scope>
    <source>
        <strain evidence="2">51987-8</strain>
    </source>
</reference>
<evidence type="ECO:0000313" key="3">
    <source>
        <dbReference type="Proteomes" id="UP000076154"/>
    </source>
</evidence>
<dbReference type="OrthoDB" id="4748970at2759"/>
<gene>
    <name evidence="2" type="ORF">Hypma_005898</name>
</gene>
<dbReference type="EMBL" id="LUEZ02000004">
    <property type="protein sequence ID" value="RDB30875.1"/>
    <property type="molecule type" value="Genomic_DNA"/>
</dbReference>
<sequence length="226" mass="24976">MTMNIHPKTTHLTTPPTTPRPTPIHPTSTTRPSRRSQIFLELFLHDGGYDPTDFDNLHSGSLLLMFGDGDMYNQYYCTPYPSGSDNNDETHSRTSSASVLNFQSPAWHNEPLPPQHNSPSPPLLTMPNPPIIVNAPTDQDTSDLSPSLHIVLAIPISGGGAVLNIASTHFTRYMIILCDPITVLLLDVTSSYRLSHFSAHVHTPIIIPNNACAAHQLHERYEEVLN</sequence>
<accession>A0A369KDX2</accession>
<dbReference type="STRING" id="39966.A0A369KDX2"/>
<dbReference type="InParanoid" id="A0A369KDX2"/>
<protein>
    <submittedName>
        <fullName evidence="2">Uncharacterized protein</fullName>
    </submittedName>
</protein>
<evidence type="ECO:0000313" key="2">
    <source>
        <dbReference type="EMBL" id="RDB30875.1"/>
    </source>
</evidence>
<evidence type="ECO:0000256" key="1">
    <source>
        <dbReference type="SAM" id="MobiDB-lite"/>
    </source>
</evidence>
<comment type="caution">
    <text evidence="2">The sequence shown here is derived from an EMBL/GenBank/DDBJ whole genome shotgun (WGS) entry which is preliminary data.</text>
</comment>